<evidence type="ECO:0000313" key="2">
    <source>
        <dbReference type="EMBL" id="KAJ8397777.1"/>
    </source>
</evidence>
<dbReference type="Pfam" id="PF00078">
    <property type="entry name" value="RVT_1"/>
    <property type="match status" value="1"/>
</dbReference>
<proteinExistence type="predicted"/>
<accession>A0AAD7S8Q5</accession>
<name>A0AAD7S8Q5_9TELE</name>
<dbReference type="EMBL" id="JAINUG010000095">
    <property type="protein sequence ID" value="KAJ8397777.1"/>
    <property type="molecule type" value="Genomic_DNA"/>
</dbReference>
<dbReference type="InterPro" id="IPR043502">
    <property type="entry name" value="DNA/RNA_pol_sf"/>
</dbReference>
<sequence length="312" mass="33619">MAVIVTTNVRGLRDPTKRAAVFASLGAMRGDIFLLQEVHLRDEEDAAALSPSTMAVIVTTNVRGLRDPTKRAAVFASLGAMRGDIFLLQEVHLRDEEDAAALSPEARLLACVSARLGAEEAQAMEADVTLEEEKAFDRVQHGFLFGVLGRMGFGPRFIGWVRTLYAGAYSCVRVNGFLSGAVEQVGGVRQGCPLSPLLYVLFMEPFAELVRRDPGVDGVRLPGAAGEVLKIQQYADDTTLFVSSVRSLGRIRALTDLFGAGTGSRVNMAKSSVLFCGSWTEDIGDSGQLHTMLKLLHDEMRQSNTGKPSSGV</sequence>
<reference evidence="2" key="1">
    <citation type="journal article" date="2023" name="Science">
        <title>Genome structures resolve the early diversification of teleost fishes.</title>
        <authorList>
            <person name="Parey E."/>
            <person name="Louis A."/>
            <person name="Montfort J."/>
            <person name="Bouchez O."/>
            <person name="Roques C."/>
            <person name="Iampietro C."/>
            <person name="Lluch J."/>
            <person name="Castinel A."/>
            <person name="Donnadieu C."/>
            <person name="Desvignes T."/>
            <person name="Floi Bucao C."/>
            <person name="Jouanno E."/>
            <person name="Wen M."/>
            <person name="Mejri S."/>
            <person name="Dirks R."/>
            <person name="Jansen H."/>
            <person name="Henkel C."/>
            <person name="Chen W.J."/>
            <person name="Zahm M."/>
            <person name="Cabau C."/>
            <person name="Klopp C."/>
            <person name="Thompson A.W."/>
            <person name="Robinson-Rechavi M."/>
            <person name="Braasch I."/>
            <person name="Lecointre G."/>
            <person name="Bobe J."/>
            <person name="Postlethwait J.H."/>
            <person name="Berthelot C."/>
            <person name="Roest Crollius H."/>
            <person name="Guiguen Y."/>
        </authorList>
    </citation>
    <scope>NUCLEOTIDE SEQUENCE</scope>
    <source>
        <strain evidence="2">NC1722</strain>
    </source>
</reference>
<organism evidence="2 3">
    <name type="scientific">Aldrovandia affinis</name>
    <dbReference type="NCBI Taxonomy" id="143900"/>
    <lineage>
        <taxon>Eukaryota</taxon>
        <taxon>Metazoa</taxon>
        <taxon>Chordata</taxon>
        <taxon>Craniata</taxon>
        <taxon>Vertebrata</taxon>
        <taxon>Euteleostomi</taxon>
        <taxon>Actinopterygii</taxon>
        <taxon>Neopterygii</taxon>
        <taxon>Teleostei</taxon>
        <taxon>Notacanthiformes</taxon>
        <taxon>Halosauridae</taxon>
        <taxon>Aldrovandia</taxon>
    </lineage>
</organism>
<dbReference type="PANTHER" id="PTHR19446">
    <property type="entry name" value="REVERSE TRANSCRIPTASES"/>
    <property type="match status" value="1"/>
</dbReference>
<dbReference type="AlphaFoldDB" id="A0AAD7S8Q5"/>
<feature type="domain" description="Reverse transcriptase" evidence="1">
    <location>
        <begin position="1"/>
        <end position="300"/>
    </location>
</feature>
<dbReference type="Proteomes" id="UP001221898">
    <property type="component" value="Unassembled WGS sequence"/>
</dbReference>
<dbReference type="SUPFAM" id="SSF56219">
    <property type="entry name" value="DNase I-like"/>
    <property type="match status" value="1"/>
</dbReference>
<keyword evidence="3" id="KW-1185">Reference proteome</keyword>
<protein>
    <recommendedName>
        <fullName evidence="1">Reverse transcriptase domain-containing protein</fullName>
    </recommendedName>
</protein>
<dbReference type="SUPFAM" id="SSF56672">
    <property type="entry name" value="DNA/RNA polymerases"/>
    <property type="match status" value="1"/>
</dbReference>
<gene>
    <name evidence="2" type="ORF">AAFF_G00434660</name>
</gene>
<evidence type="ECO:0000313" key="3">
    <source>
        <dbReference type="Proteomes" id="UP001221898"/>
    </source>
</evidence>
<evidence type="ECO:0000259" key="1">
    <source>
        <dbReference type="PROSITE" id="PS50878"/>
    </source>
</evidence>
<dbReference type="InterPro" id="IPR036691">
    <property type="entry name" value="Endo/exonu/phosph_ase_sf"/>
</dbReference>
<dbReference type="InterPro" id="IPR000477">
    <property type="entry name" value="RT_dom"/>
</dbReference>
<comment type="caution">
    <text evidence="2">The sequence shown here is derived from an EMBL/GenBank/DDBJ whole genome shotgun (WGS) entry which is preliminary data.</text>
</comment>
<dbReference type="PROSITE" id="PS50878">
    <property type="entry name" value="RT_POL"/>
    <property type="match status" value="1"/>
</dbReference>